<evidence type="ECO:0000256" key="3">
    <source>
        <dbReference type="ARBA" id="ARBA00023136"/>
    </source>
</evidence>
<evidence type="ECO:0000256" key="1">
    <source>
        <dbReference type="ARBA" id="ARBA00022692"/>
    </source>
</evidence>
<name>A0A7M1B1Q6_9BACT</name>
<feature type="transmembrane region" description="Helical" evidence="4">
    <location>
        <begin position="166"/>
        <end position="188"/>
    </location>
</feature>
<dbReference type="CDD" id="cd17370">
    <property type="entry name" value="MFS_MJ1317_like"/>
    <property type="match status" value="1"/>
</dbReference>
<sequence length="384" mass="43197">MKTIDKNVVYIGWVSFFTDMSSNMVTTLLPVFVVYVLNEGVDKLGIIIAIATFISYAFRILFGYLSDKYQIVKPFLIAGYLLSTVSKPLLGFSHSFISVALLQGVERMGKAIRSASKDSLISSYVLNNEHGRTFGFHKMLDIAGELCGAFLIFVIFLFIAQDENSIRFIFKLTVIPGLIAVAIVIFLVKDAPKKMKKDKKVINREDYRLFPVLFIYFGFLFFIMSDQFFILKARDEGFSLSIIPLLVMMLTAVQTFMSYYGGVLSDKIGVIRVMLLSFVFGIFSISLLNINLWLAFAFLGLFTVFSLNAIRAYISEYAKSKGFVFGVFYGGVAVFSALGAIVIGYIWKNYGFENAVLISEAGMGVMFLTLLVWNIFEKSRYSRA</sequence>
<feature type="transmembrane region" description="Helical" evidence="4">
    <location>
        <begin position="142"/>
        <end position="160"/>
    </location>
</feature>
<dbReference type="PROSITE" id="PS50850">
    <property type="entry name" value="MFS"/>
    <property type="match status" value="1"/>
</dbReference>
<reference evidence="6 7" key="1">
    <citation type="submission" date="2019-06" db="EMBL/GenBank/DDBJ databases">
        <title>Sulfurimonas gotlandica sp. nov., a chemoautotrophic and psychrotolerant epsilonproteobacterium isolated from a pelagic redoxcline, and an emended description of the genus Sulfurimonas.</title>
        <authorList>
            <person name="Wang S."/>
            <person name="Jiang L."/>
            <person name="Shao Z."/>
        </authorList>
    </citation>
    <scope>NUCLEOTIDE SEQUENCE [LARGE SCALE GENOMIC DNA]</scope>
    <source>
        <strain evidence="6 7">S2-6</strain>
    </source>
</reference>
<dbReference type="PANTHER" id="PTHR23518:SF2">
    <property type="entry name" value="MAJOR FACILITATOR SUPERFAMILY TRANSPORTER"/>
    <property type="match status" value="1"/>
</dbReference>
<evidence type="ECO:0000313" key="7">
    <source>
        <dbReference type="Proteomes" id="UP000593719"/>
    </source>
</evidence>
<keyword evidence="2 4" id="KW-1133">Transmembrane helix</keyword>
<keyword evidence="3 4" id="KW-0472">Membrane</keyword>
<dbReference type="Pfam" id="PF07690">
    <property type="entry name" value="MFS_1"/>
    <property type="match status" value="1"/>
</dbReference>
<dbReference type="AlphaFoldDB" id="A0A7M1B1Q6"/>
<accession>A0A7M1B1Q6</accession>
<dbReference type="Proteomes" id="UP000593719">
    <property type="component" value="Chromosome"/>
</dbReference>
<evidence type="ECO:0000313" key="6">
    <source>
        <dbReference type="EMBL" id="QOP43446.1"/>
    </source>
</evidence>
<feature type="transmembrane region" description="Helical" evidence="4">
    <location>
        <begin position="292"/>
        <end position="310"/>
    </location>
</feature>
<gene>
    <name evidence="6" type="ORF">FJR45_05560</name>
</gene>
<evidence type="ECO:0000256" key="4">
    <source>
        <dbReference type="SAM" id="Phobius"/>
    </source>
</evidence>
<feature type="transmembrane region" description="Helical" evidence="4">
    <location>
        <begin position="355"/>
        <end position="376"/>
    </location>
</feature>
<evidence type="ECO:0000259" key="5">
    <source>
        <dbReference type="PROSITE" id="PS50850"/>
    </source>
</evidence>
<keyword evidence="7" id="KW-1185">Reference proteome</keyword>
<dbReference type="InterPro" id="IPR011701">
    <property type="entry name" value="MFS"/>
</dbReference>
<dbReference type="KEGG" id="ssei:FJR45_05560"/>
<organism evidence="6 7">
    <name type="scientific">Sulfurimonas sediminis</name>
    <dbReference type="NCBI Taxonomy" id="2590020"/>
    <lineage>
        <taxon>Bacteria</taxon>
        <taxon>Pseudomonadati</taxon>
        <taxon>Campylobacterota</taxon>
        <taxon>Epsilonproteobacteria</taxon>
        <taxon>Campylobacterales</taxon>
        <taxon>Sulfurimonadaceae</taxon>
        <taxon>Sulfurimonas</taxon>
    </lineage>
</organism>
<evidence type="ECO:0000256" key="2">
    <source>
        <dbReference type="ARBA" id="ARBA00022989"/>
    </source>
</evidence>
<dbReference type="InterPro" id="IPR020846">
    <property type="entry name" value="MFS_dom"/>
</dbReference>
<feature type="transmembrane region" description="Helical" evidence="4">
    <location>
        <begin position="269"/>
        <end position="286"/>
    </location>
</feature>
<dbReference type="InterPro" id="IPR036259">
    <property type="entry name" value="MFS_trans_sf"/>
</dbReference>
<dbReference type="Gene3D" id="1.20.1250.20">
    <property type="entry name" value="MFS general substrate transporter like domains"/>
    <property type="match status" value="2"/>
</dbReference>
<dbReference type="GO" id="GO:0022857">
    <property type="term" value="F:transmembrane transporter activity"/>
    <property type="evidence" value="ECO:0007669"/>
    <property type="project" value="InterPro"/>
</dbReference>
<keyword evidence="1 4" id="KW-0812">Transmembrane</keyword>
<feature type="transmembrane region" description="Helical" evidence="4">
    <location>
        <begin position="237"/>
        <end position="257"/>
    </location>
</feature>
<dbReference type="SUPFAM" id="SSF103473">
    <property type="entry name" value="MFS general substrate transporter"/>
    <property type="match status" value="1"/>
</dbReference>
<feature type="transmembrane region" description="Helical" evidence="4">
    <location>
        <begin position="322"/>
        <end position="343"/>
    </location>
</feature>
<feature type="transmembrane region" description="Helical" evidence="4">
    <location>
        <begin position="44"/>
        <end position="65"/>
    </location>
</feature>
<proteinExistence type="predicted"/>
<dbReference type="PANTHER" id="PTHR23518">
    <property type="entry name" value="C-METHYLTRANSFERASE"/>
    <property type="match status" value="1"/>
</dbReference>
<feature type="domain" description="Major facilitator superfamily (MFS) profile" evidence="5">
    <location>
        <begin position="1"/>
        <end position="384"/>
    </location>
</feature>
<dbReference type="RefSeq" id="WP_193151732.1">
    <property type="nucleotide sequence ID" value="NZ_CP041235.1"/>
</dbReference>
<feature type="transmembrane region" description="Helical" evidence="4">
    <location>
        <begin position="209"/>
        <end position="231"/>
    </location>
</feature>
<feature type="transmembrane region" description="Helical" evidence="4">
    <location>
        <begin position="20"/>
        <end position="37"/>
    </location>
</feature>
<protein>
    <submittedName>
        <fullName evidence="6">MFS transporter</fullName>
    </submittedName>
</protein>
<dbReference type="EMBL" id="CP041235">
    <property type="protein sequence ID" value="QOP43446.1"/>
    <property type="molecule type" value="Genomic_DNA"/>
</dbReference>